<dbReference type="InterPro" id="IPR050238">
    <property type="entry name" value="DNA_Rep/Repair_Clamp_Loader"/>
</dbReference>
<dbReference type="SUPFAM" id="SSF52540">
    <property type="entry name" value="P-loop containing nucleoside triphosphate hydrolases"/>
    <property type="match status" value="1"/>
</dbReference>
<reference evidence="1 2" key="1">
    <citation type="submission" date="2018-03" db="EMBL/GenBank/DDBJ databases">
        <title>A gene transfer event suggests a long-term partnership between eustigmatophyte algae and a novel lineage of endosymbiotic bacteria.</title>
        <authorList>
            <person name="Yurchenko T."/>
            <person name="Sevcikova T."/>
            <person name="Pribyl P."/>
            <person name="El Karkouri K."/>
            <person name="Klimes V."/>
            <person name="Amaral R."/>
            <person name="Zbrankova V."/>
            <person name="Kim E."/>
            <person name="Raoult D."/>
            <person name="Santos L.M.A."/>
            <person name="Elias M."/>
        </authorList>
    </citation>
    <scope>NUCLEOTIDE SEQUENCE [LARGE SCALE GENOMIC DNA]</scope>
    <source>
        <strain evidence="1">CCALA 838</strain>
    </source>
</reference>
<dbReference type="PANTHER" id="PTHR11669">
    <property type="entry name" value="REPLICATION FACTOR C / DNA POLYMERASE III GAMMA-TAU SUBUNIT"/>
    <property type="match status" value="1"/>
</dbReference>
<protein>
    <submittedName>
        <fullName evidence="1">DNA polymerase III subunit delta</fullName>
    </submittedName>
</protein>
<dbReference type="AlphaFoldDB" id="A0A2P1P9T7"/>
<dbReference type="Proteomes" id="UP000241762">
    <property type="component" value="Chromosome"/>
</dbReference>
<dbReference type="InterPro" id="IPR027417">
    <property type="entry name" value="P-loop_NTPase"/>
</dbReference>
<dbReference type="EMBL" id="CP027845">
    <property type="protein sequence ID" value="AVP88005.1"/>
    <property type="molecule type" value="Genomic_DNA"/>
</dbReference>
<dbReference type="KEGG" id="ptc:phytr_10780"/>
<name>A0A2P1P9T7_9RICK</name>
<dbReference type="RefSeq" id="WP_106874830.1">
    <property type="nucleotide sequence ID" value="NZ_CP027845.1"/>
</dbReference>
<dbReference type="PANTHER" id="PTHR11669:SF0">
    <property type="entry name" value="PROTEIN STICHEL-LIKE 2"/>
    <property type="match status" value="1"/>
</dbReference>
<dbReference type="OrthoDB" id="9811073at2"/>
<dbReference type="GO" id="GO:0006261">
    <property type="term" value="P:DNA-templated DNA replication"/>
    <property type="evidence" value="ECO:0007669"/>
    <property type="project" value="TreeGrafter"/>
</dbReference>
<evidence type="ECO:0000313" key="2">
    <source>
        <dbReference type="Proteomes" id="UP000241762"/>
    </source>
</evidence>
<proteinExistence type="predicted"/>
<dbReference type="Pfam" id="PF13177">
    <property type="entry name" value="DNA_pol3_delta2"/>
    <property type="match status" value="1"/>
</dbReference>
<gene>
    <name evidence="1" type="ORF">phytr_10780</name>
</gene>
<keyword evidence="2" id="KW-1185">Reference proteome</keyword>
<evidence type="ECO:0000313" key="1">
    <source>
        <dbReference type="EMBL" id="AVP88005.1"/>
    </source>
</evidence>
<accession>A0A2P1P9T7</accession>
<dbReference type="Gene3D" id="3.40.50.300">
    <property type="entry name" value="P-loop containing nucleotide triphosphate hydrolases"/>
    <property type="match status" value="1"/>
</dbReference>
<organism evidence="1 2">
    <name type="scientific">Candidatus Phycorickettsia trachydisci</name>
    <dbReference type="NCBI Taxonomy" id="2115978"/>
    <lineage>
        <taxon>Bacteria</taxon>
        <taxon>Pseudomonadati</taxon>
        <taxon>Pseudomonadota</taxon>
        <taxon>Alphaproteobacteria</taxon>
        <taxon>Rickettsiales</taxon>
        <taxon>Rickettsiaceae</taxon>
        <taxon>Candidatus Phycorickettsia</taxon>
    </lineage>
</organism>
<sequence>MSLAKKLTSFDTKLPFLINANNPSNAYDELKQFVFNTWGANLDEYHPNIFIVRPEHERISVDQIRALKNFLNQTSTQDFKLAVIYEIDKINIYGANACLKLLEEASLDTKIFLISSNPYKLPITVRSRCCKIRHLSSEIKEEAIYKKIILGLQENKILGIIEPLDLKSDWINFSTNCQGILNRIIQYQLDTLKNINNDEVNLFDKCKANIDTLIKLFEEIKLLSDHATRHELDRRAIALLILGMIHEHFSN</sequence>